<proteinExistence type="predicted"/>
<evidence type="ECO:0000313" key="2">
    <source>
        <dbReference type="Proteomes" id="UP000030969"/>
    </source>
</evidence>
<dbReference type="AlphaFoldDB" id="A0AAJ0N2V2"/>
<comment type="caution">
    <text evidence="1">The sequence shown here is derived from an EMBL/GenBank/DDBJ whole genome shotgun (WGS) entry which is preliminary data.</text>
</comment>
<name>A0AAJ0N2V2_9XANT</name>
<dbReference type="Proteomes" id="UP000030969">
    <property type="component" value="Unassembled WGS sequence"/>
</dbReference>
<accession>A0AAJ0N2V2</accession>
<gene>
    <name evidence="1" type="ORF">OR61_22080</name>
</gene>
<organism evidence="1 2">
    <name type="scientific">Xanthomonas vesicatoria</name>
    <dbReference type="NCBI Taxonomy" id="56460"/>
    <lineage>
        <taxon>Bacteria</taxon>
        <taxon>Pseudomonadati</taxon>
        <taxon>Pseudomonadota</taxon>
        <taxon>Gammaproteobacteria</taxon>
        <taxon>Lysobacterales</taxon>
        <taxon>Lysobacteraceae</taxon>
        <taxon>Xanthomonas</taxon>
    </lineage>
</organism>
<protein>
    <submittedName>
        <fullName evidence="1">Uncharacterized protein</fullName>
    </submittedName>
</protein>
<sequence>AGSIHTLAPSATSFLTVSGVAATRRSPAACSFSTSTCTAMGCSGLALSAAMLAERGRGAWNACCGRVTTSARTAVASQIAPQGSSTACSNGANTASGANARKASYLRSIASEA</sequence>
<evidence type="ECO:0000313" key="1">
    <source>
        <dbReference type="EMBL" id="KHM90390.1"/>
    </source>
</evidence>
<feature type="non-terminal residue" evidence="1">
    <location>
        <position position="1"/>
    </location>
</feature>
<reference evidence="1 2" key="1">
    <citation type="submission" date="2014-11" db="EMBL/GenBank/DDBJ databases">
        <title>Draft Genome Sequences of Xanthomonas vesicatoria Strains from the Balkan Peninsula.</title>
        <authorList>
            <person name="Vancheva T."/>
            <person name="Lefeuvre P."/>
            <person name="Bogatzevska N."/>
            <person name="Moncheva P."/>
            <person name="Koebnik R."/>
        </authorList>
    </citation>
    <scope>NUCLEOTIDE SEQUENCE [LARGE SCALE GENOMIC DNA]</scope>
    <source>
        <strain evidence="1 2">53M</strain>
    </source>
</reference>
<dbReference type="EMBL" id="JSYJ01000241">
    <property type="protein sequence ID" value="KHM90390.1"/>
    <property type="molecule type" value="Genomic_DNA"/>
</dbReference>